<evidence type="ECO:0000256" key="3">
    <source>
        <dbReference type="ARBA" id="ARBA00022989"/>
    </source>
</evidence>
<accession>U6G2C5</accession>
<dbReference type="GO" id="GO:0046513">
    <property type="term" value="P:ceramide biosynthetic process"/>
    <property type="evidence" value="ECO:0007669"/>
    <property type="project" value="InterPro"/>
</dbReference>
<keyword evidence="2 6" id="KW-0812">Transmembrane</keyword>
<feature type="transmembrane region" description="Helical" evidence="6">
    <location>
        <begin position="131"/>
        <end position="153"/>
    </location>
</feature>
<evidence type="ECO:0000256" key="1">
    <source>
        <dbReference type="ARBA" id="ARBA00004141"/>
    </source>
</evidence>
<dbReference type="Proteomes" id="UP000018201">
    <property type="component" value="Unassembled WGS sequence"/>
</dbReference>
<evidence type="ECO:0000313" key="9">
    <source>
        <dbReference type="Proteomes" id="UP000018201"/>
    </source>
</evidence>
<dbReference type="Pfam" id="PF03798">
    <property type="entry name" value="TRAM_LAG1_CLN8"/>
    <property type="match status" value="1"/>
</dbReference>
<dbReference type="InterPro" id="IPR016439">
    <property type="entry name" value="Lag1/Lac1-like"/>
</dbReference>
<sequence length="247" mass="28268">MKLEAARQLIARKLQSFRMEDGELVYHTLSFLVESERGPLWKMYLLNPSVSSDDAVYVLLVYNVAFNRFPLGLLRVILRIRDGGSPRLATTTLATPGWPLVVLLLHDAADMFLYLSKALHYSRVRSGAVEISFGTFVVVYFMTRLVIFPFYCVRPSLNTALIRALTQDFVETRWRIPGGMVLPGFLVVLQILHIYWFWCIIRMVIGLVTAVRNGSREDCEDVRSEDEDDGEEGEEGEEEQKGEKKKQ</sequence>
<feature type="region of interest" description="Disordered" evidence="5">
    <location>
        <begin position="214"/>
        <end position="247"/>
    </location>
</feature>
<protein>
    <submittedName>
        <fullName evidence="8">Longevity-assurance domain-containing protein, putative</fullName>
    </submittedName>
</protein>
<keyword evidence="3 6" id="KW-1133">Transmembrane helix</keyword>
<evidence type="ECO:0000256" key="4">
    <source>
        <dbReference type="ARBA" id="ARBA00023136"/>
    </source>
</evidence>
<dbReference type="GO" id="GO:0016020">
    <property type="term" value="C:membrane"/>
    <property type="evidence" value="ECO:0007669"/>
    <property type="project" value="UniProtKB-SubCell"/>
</dbReference>
<feature type="compositionally biased region" description="Acidic residues" evidence="5">
    <location>
        <begin position="218"/>
        <end position="240"/>
    </location>
</feature>
<gene>
    <name evidence="8" type="ORF">EPH_0013690</name>
</gene>
<feature type="domain" description="TLC" evidence="7">
    <location>
        <begin position="100"/>
        <end position="202"/>
    </location>
</feature>
<name>U6G2C5_9EIME</name>
<evidence type="ECO:0000259" key="7">
    <source>
        <dbReference type="Pfam" id="PF03798"/>
    </source>
</evidence>
<evidence type="ECO:0000256" key="5">
    <source>
        <dbReference type="SAM" id="MobiDB-lite"/>
    </source>
</evidence>
<proteinExistence type="predicted"/>
<dbReference type="PANTHER" id="PTHR12560:SF0">
    <property type="entry name" value="LD18904P"/>
    <property type="match status" value="1"/>
</dbReference>
<reference evidence="8" key="1">
    <citation type="submission" date="2013-10" db="EMBL/GenBank/DDBJ databases">
        <title>Genomic analysis of the causative agents of coccidiosis in chickens.</title>
        <authorList>
            <person name="Reid A.J."/>
            <person name="Blake D."/>
            <person name="Billington K."/>
            <person name="Browne H."/>
            <person name="Dunn M."/>
            <person name="Hung S."/>
            <person name="Kawahara F."/>
            <person name="Miranda-Saavedra D."/>
            <person name="Mourier T."/>
            <person name="Nagra H."/>
            <person name="Otto T.D."/>
            <person name="Rawlings N."/>
            <person name="Sanchez A."/>
            <person name="Sanders M."/>
            <person name="Subramaniam C."/>
            <person name="Tay Y."/>
            <person name="Dear P."/>
            <person name="Doerig C."/>
            <person name="Gruber A."/>
            <person name="Parkinson J."/>
            <person name="Shirley M."/>
            <person name="Wan K.L."/>
            <person name="Berriman M."/>
            <person name="Tomley F."/>
            <person name="Pain A."/>
        </authorList>
    </citation>
    <scope>NUCLEOTIDE SEQUENCE [LARGE SCALE GENOMIC DNA]</scope>
    <source>
        <strain evidence="8">Houghton</strain>
    </source>
</reference>
<evidence type="ECO:0000256" key="2">
    <source>
        <dbReference type="ARBA" id="ARBA00022692"/>
    </source>
</evidence>
<dbReference type="PANTHER" id="PTHR12560">
    <property type="entry name" value="LONGEVITY ASSURANCE FACTOR 1 LAG1"/>
    <property type="match status" value="1"/>
</dbReference>
<keyword evidence="4 6" id="KW-0472">Membrane</keyword>
<keyword evidence="9" id="KW-1185">Reference proteome</keyword>
<reference evidence="8" key="2">
    <citation type="submission" date="2013-10" db="EMBL/GenBank/DDBJ databases">
        <authorList>
            <person name="Aslett M."/>
        </authorList>
    </citation>
    <scope>NUCLEOTIDE SEQUENCE [LARGE SCALE GENOMIC DNA]</scope>
    <source>
        <strain evidence="8">Houghton</strain>
    </source>
</reference>
<feature type="transmembrane region" description="Helical" evidence="6">
    <location>
        <begin position="174"/>
        <end position="198"/>
    </location>
</feature>
<comment type="subcellular location">
    <subcellularLocation>
        <location evidence="1">Membrane</location>
        <topology evidence="1">Multi-pass membrane protein</topology>
    </subcellularLocation>
</comment>
<dbReference type="GO" id="GO:0050291">
    <property type="term" value="F:sphingosine N-acyltransferase activity"/>
    <property type="evidence" value="ECO:0007669"/>
    <property type="project" value="InterPro"/>
</dbReference>
<dbReference type="InterPro" id="IPR006634">
    <property type="entry name" value="TLC-dom"/>
</dbReference>
<dbReference type="AlphaFoldDB" id="U6G2C5"/>
<evidence type="ECO:0000256" key="6">
    <source>
        <dbReference type="SAM" id="Phobius"/>
    </source>
</evidence>
<dbReference type="EMBL" id="HG690308">
    <property type="protein sequence ID" value="CDI74396.1"/>
    <property type="molecule type" value="Genomic_DNA"/>
</dbReference>
<dbReference type="OrthoDB" id="354524at2759"/>
<organism evidence="8 9">
    <name type="scientific">Eimeria praecox</name>
    <dbReference type="NCBI Taxonomy" id="51316"/>
    <lineage>
        <taxon>Eukaryota</taxon>
        <taxon>Sar</taxon>
        <taxon>Alveolata</taxon>
        <taxon>Apicomplexa</taxon>
        <taxon>Conoidasida</taxon>
        <taxon>Coccidia</taxon>
        <taxon>Eucoccidiorida</taxon>
        <taxon>Eimeriorina</taxon>
        <taxon>Eimeriidae</taxon>
        <taxon>Eimeria</taxon>
    </lineage>
</organism>
<dbReference type="VEuPathDB" id="ToxoDB:EPH_0013690"/>
<evidence type="ECO:0000313" key="8">
    <source>
        <dbReference type="EMBL" id="CDI74396.1"/>
    </source>
</evidence>